<accession>A0A2Z6NXX6</accession>
<proteinExistence type="predicted"/>
<protein>
    <recommendedName>
        <fullName evidence="1">Reverse transcriptase zinc-binding domain-containing protein</fullName>
    </recommendedName>
</protein>
<feature type="domain" description="Reverse transcriptase zinc-binding" evidence="1">
    <location>
        <begin position="127"/>
        <end position="179"/>
    </location>
</feature>
<dbReference type="AlphaFoldDB" id="A0A2Z6NXX6"/>
<dbReference type="EMBL" id="DF973850">
    <property type="protein sequence ID" value="GAU41182.1"/>
    <property type="molecule type" value="Genomic_DNA"/>
</dbReference>
<evidence type="ECO:0000313" key="2">
    <source>
        <dbReference type="EMBL" id="GAU41182.1"/>
    </source>
</evidence>
<dbReference type="OrthoDB" id="1434524at2759"/>
<name>A0A2Z6NXX6_TRISU</name>
<organism evidence="2 3">
    <name type="scientific">Trifolium subterraneum</name>
    <name type="common">Subterranean clover</name>
    <dbReference type="NCBI Taxonomy" id="3900"/>
    <lineage>
        <taxon>Eukaryota</taxon>
        <taxon>Viridiplantae</taxon>
        <taxon>Streptophyta</taxon>
        <taxon>Embryophyta</taxon>
        <taxon>Tracheophyta</taxon>
        <taxon>Spermatophyta</taxon>
        <taxon>Magnoliopsida</taxon>
        <taxon>eudicotyledons</taxon>
        <taxon>Gunneridae</taxon>
        <taxon>Pentapetalae</taxon>
        <taxon>rosids</taxon>
        <taxon>fabids</taxon>
        <taxon>Fabales</taxon>
        <taxon>Fabaceae</taxon>
        <taxon>Papilionoideae</taxon>
        <taxon>50 kb inversion clade</taxon>
        <taxon>NPAAA clade</taxon>
        <taxon>Hologalegina</taxon>
        <taxon>IRL clade</taxon>
        <taxon>Trifolieae</taxon>
        <taxon>Trifolium</taxon>
    </lineage>
</organism>
<reference evidence="3" key="1">
    <citation type="journal article" date="2017" name="Front. Plant Sci.">
        <title>Climate Clever Clovers: New Paradigm to Reduce the Environmental Footprint of Ruminants by Breeding Low Methanogenic Forages Utilizing Haplotype Variation.</title>
        <authorList>
            <person name="Kaur P."/>
            <person name="Appels R."/>
            <person name="Bayer P.E."/>
            <person name="Keeble-Gagnere G."/>
            <person name="Wang J."/>
            <person name="Hirakawa H."/>
            <person name="Shirasawa K."/>
            <person name="Vercoe P."/>
            <person name="Stefanova K."/>
            <person name="Durmic Z."/>
            <person name="Nichols P."/>
            <person name="Revell C."/>
            <person name="Isobe S.N."/>
            <person name="Edwards D."/>
            <person name="Erskine W."/>
        </authorList>
    </citation>
    <scope>NUCLEOTIDE SEQUENCE [LARGE SCALE GENOMIC DNA]</scope>
    <source>
        <strain evidence="3">cv. Daliak</strain>
    </source>
</reference>
<sequence>MARVLRARKVIHHHIYSSIWSNIKEEVSVILYNSIWLLGSGDFIRFWNDNWCGSVLSEVFNIPSHISQSLTSSVSDYIFNGQWNLPPHLSQHYNTISYLVQQVIIPIEPSHDKLLWKQTDSGDLKLSDAYLFKVPQFQDLHWAKVIWSPDIPPSKSLLVWRIMDNKVSTYENLMIRGCALP</sequence>
<dbReference type="Pfam" id="PF13966">
    <property type="entry name" value="zf-RVT"/>
    <property type="match status" value="1"/>
</dbReference>
<keyword evidence="3" id="KW-1185">Reference proteome</keyword>
<evidence type="ECO:0000313" key="3">
    <source>
        <dbReference type="Proteomes" id="UP000242715"/>
    </source>
</evidence>
<dbReference type="Proteomes" id="UP000242715">
    <property type="component" value="Unassembled WGS sequence"/>
</dbReference>
<evidence type="ECO:0000259" key="1">
    <source>
        <dbReference type="Pfam" id="PF13966"/>
    </source>
</evidence>
<gene>
    <name evidence="2" type="ORF">TSUD_89780</name>
</gene>
<dbReference type="InterPro" id="IPR026960">
    <property type="entry name" value="RVT-Znf"/>
</dbReference>